<gene>
    <name evidence="2" type="ORF">ASPFODRAFT_345955</name>
</gene>
<proteinExistence type="predicted"/>
<evidence type="ECO:0000313" key="2">
    <source>
        <dbReference type="EMBL" id="OJZ82154.1"/>
    </source>
</evidence>
<reference evidence="3" key="1">
    <citation type="journal article" date="2017" name="Genome Biol.">
        <title>Comparative genomics reveals high biological diversity and specific adaptations in the industrially and medically important fungal genus Aspergillus.</title>
        <authorList>
            <person name="de Vries R.P."/>
            <person name="Riley R."/>
            <person name="Wiebenga A."/>
            <person name="Aguilar-Osorio G."/>
            <person name="Amillis S."/>
            <person name="Uchima C.A."/>
            <person name="Anderluh G."/>
            <person name="Asadollahi M."/>
            <person name="Askin M."/>
            <person name="Barry K."/>
            <person name="Battaglia E."/>
            <person name="Bayram O."/>
            <person name="Benocci T."/>
            <person name="Braus-Stromeyer S.A."/>
            <person name="Caldana C."/>
            <person name="Canovas D."/>
            <person name="Cerqueira G.C."/>
            <person name="Chen F."/>
            <person name="Chen W."/>
            <person name="Choi C."/>
            <person name="Clum A."/>
            <person name="Dos Santos R.A."/>
            <person name="Damasio A.R."/>
            <person name="Diallinas G."/>
            <person name="Emri T."/>
            <person name="Fekete E."/>
            <person name="Flipphi M."/>
            <person name="Freyberg S."/>
            <person name="Gallo A."/>
            <person name="Gournas C."/>
            <person name="Habgood R."/>
            <person name="Hainaut M."/>
            <person name="Harispe M.L."/>
            <person name="Henrissat B."/>
            <person name="Hilden K.S."/>
            <person name="Hope R."/>
            <person name="Hossain A."/>
            <person name="Karabika E."/>
            <person name="Karaffa L."/>
            <person name="Karanyi Z."/>
            <person name="Krasevec N."/>
            <person name="Kuo A."/>
            <person name="Kusch H."/>
            <person name="LaButti K."/>
            <person name="Lagendijk E.L."/>
            <person name="Lapidus A."/>
            <person name="Levasseur A."/>
            <person name="Lindquist E."/>
            <person name="Lipzen A."/>
            <person name="Logrieco A.F."/>
            <person name="MacCabe A."/>
            <person name="Maekelae M.R."/>
            <person name="Malavazi I."/>
            <person name="Melin P."/>
            <person name="Meyer V."/>
            <person name="Mielnichuk N."/>
            <person name="Miskei M."/>
            <person name="Molnar A.P."/>
            <person name="Mule G."/>
            <person name="Ngan C.Y."/>
            <person name="Orejas M."/>
            <person name="Orosz E."/>
            <person name="Ouedraogo J.P."/>
            <person name="Overkamp K.M."/>
            <person name="Park H.-S."/>
            <person name="Perrone G."/>
            <person name="Piumi F."/>
            <person name="Punt P.J."/>
            <person name="Ram A.F."/>
            <person name="Ramon A."/>
            <person name="Rauscher S."/>
            <person name="Record E."/>
            <person name="Riano-Pachon D.M."/>
            <person name="Robert V."/>
            <person name="Roehrig J."/>
            <person name="Ruller R."/>
            <person name="Salamov A."/>
            <person name="Salih N.S."/>
            <person name="Samson R.A."/>
            <person name="Sandor E."/>
            <person name="Sanguinetti M."/>
            <person name="Schuetze T."/>
            <person name="Sepcic K."/>
            <person name="Shelest E."/>
            <person name="Sherlock G."/>
            <person name="Sophianopoulou V."/>
            <person name="Squina F.M."/>
            <person name="Sun H."/>
            <person name="Susca A."/>
            <person name="Todd R.B."/>
            <person name="Tsang A."/>
            <person name="Unkles S.E."/>
            <person name="van de Wiele N."/>
            <person name="van Rossen-Uffink D."/>
            <person name="Oliveira J.V."/>
            <person name="Vesth T.C."/>
            <person name="Visser J."/>
            <person name="Yu J.-H."/>
            <person name="Zhou M."/>
            <person name="Andersen M.R."/>
            <person name="Archer D.B."/>
            <person name="Baker S.E."/>
            <person name="Benoit I."/>
            <person name="Brakhage A.A."/>
            <person name="Braus G.H."/>
            <person name="Fischer R."/>
            <person name="Frisvad J.C."/>
            <person name="Goldman G.H."/>
            <person name="Houbraken J."/>
            <person name="Oakley B."/>
            <person name="Pocsi I."/>
            <person name="Scazzocchio C."/>
            <person name="Seiboth B."/>
            <person name="vanKuyk P.A."/>
            <person name="Wortman J."/>
            <person name="Dyer P.S."/>
            <person name="Grigoriev I.V."/>
        </authorList>
    </citation>
    <scope>NUCLEOTIDE SEQUENCE [LARGE SCALE GENOMIC DNA]</scope>
    <source>
        <strain evidence="3">CBS 106.47</strain>
    </source>
</reference>
<evidence type="ECO:0000256" key="1">
    <source>
        <dbReference type="SAM" id="Phobius"/>
    </source>
</evidence>
<name>A0A1M3T5X4_ASPLC</name>
<keyword evidence="1" id="KW-0472">Membrane</keyword>
<evidence type="ECO:0000313" key="3">
    <source>
        <dbReference type="Proteomes" id="UP000184063"/>
    </source>
</evidence>
<feature type="transmembrane region" description="Helical" evidence="1">
    <location>
        <begin position="6"/>
        <end position="30"/>
    </location>
</feature>
<organism evidence="2 3">
    <name type="scientific">Aspergillus luchuensis (strain CBS 106.47)</name>
    <dbReference type="NCBI Taxonomy" id="1137211"/>
    <lineage>
        <taxon>Eukaryota</taxon>
        <taxon>Fungi</taxon>
        <taxon>Dikarya</taxon>
        <taxon>Ascomycota</taxon>
        <taxon>Pezizomycotina</taxon>
        <taxon>Eurotiomycetes</taxon>
        <taxon>Eurotiomycetidae</taxon>
        <taxon>Eurotiales</taxon>
        <taxon>Aspergillaceae</taxon>
        <taxon>Aspergillus</taxon>
        <taxon>Aspergillus subgen. Circumdati</taxon>
    </lineage>
</organism>
<accession>A0A1M3T5X4</accession>
<keyword evidence="1" id="KW-1133">Transmembrane helix</keyword>
<dbReference type="EMBL" id="KV878248">
    <property type="protein sequence ID" value="OJZ82154.1"/>
    <property type="molecule type" value="Genomic_DNA"/>
</dbReference>
<sequence>MWYLWFLWLIAFLWIWSFVRLFVRLAYLLADCVGLRHYYLGLGSSMVSRVYTFTNGWAGGAGVVCCVLYKGVMALVSCPVAFGVVFEWSGLRRT</sequence>
<dbReference type="AlphaFoldDB" id="A0A1M3T5X4"/>
<protein>
    <submittedName>
        <fullName evidence="2">Uncharacterized protein</fullName>
    </submittedName>
</protein>
<dbReference type="Proteomes" id="UP000184063">
    <property type="component" value="Unassembled WGS sequence"/>
</dbReference>
<keyword evidence="1" id="KW-0812">Transmembrane</keyword>
<dbReference type="VEuPathDB" id="FungiDB:ASPFODRAFT_345955"/>